<reference evidence="2 3" key="1">
    <citation type="submission" date="2019-06" db="EMBL/GenBank/DDBJ databases">
        <title>Whole genome shotgun sequence of Microbacterium liquefaciens NBRC 15037.</title>
        <authorList>
            <person name="Hosoyama A."/>
            <person name="Uohara A."/>
            <person name="Ohji S."/>
            <person name="Ichikawa N."/>
        </authorList>
    </citation>
    <scope>NUCLEOTIDE SEQUENCE [LARGE SCALE GENOMIC DNA]</scope>
    <source>
        <strain evidence="2 3">NBRC 15037</strain>
    </source>
</reference>
<evidence type="ECO:0000259" key="1">
    <source>
        <dbReference type="Pfam" id="PF25355"/>
    </source>
</evidence>
<dbReference type="InterPro" id="IPR057204">
    <property type="entry name" value="DUF7882"/>
</dbReference>
<name>A0A4Y4B6S2_MICMQ</name>
<dbReference type="RefSeq" id="WP_141387153.1">
    <property type="nucleotide sequence ID" value="NZ_BJNQ01000016.1"/>
</dbReference>
<gene>
    <name evidence="2" type="ORF">MLI01_23630</name>
</gene>
<sequence length="112" mass="12499">MGKFTYEGGQKVEIEDRALTHVQLVITAKLRRGEPFPFTWREDVSIGGGRTTVWIHSGSNLVFKYYGSRTPPVNRAWIDALAFTANSPSGLYMVPEPAEGTRLEQDLEPASE</sequence>
<feature type="domain" description="DUF7882" evidence="1">
    <location>
        <begin position="1"/>
        <end position="96"/>
    </location>
</feature>
<dbReference type="Proteomes" id="UP000317410">
    <property type="component" value="Unassembled WGS sequence"/>
</dbReference>
<dbReference type="EMBL" id="BJNQ01000016">
    <property type="protein sequence ID" value="GEC76218.1"/>
    <property type="molecule type" value="Genomic_DNA"/>
</dbReference>
<comment type="caution">
    <text evidence="2">The sequence shown here is derived from an EMBL/GenBank/DDBJ whole genome shotgun (WGS) entry which is preliminary data.</text>
</comment>
<accession>A0A4Y4B6S2</accession>
<dbReference type="Pfam" id="PF25355">
    <property type="entry name" value="DUF7882"/>
    <property type="match status" value="1"/>
</dbReference>
<protein>
    <recommendedName>
        <fullName evidence="1">DUF7882 domain-containing protein</fullName>
    </recommendedName>
</protein>
<evidence type="ECO:0000313" key="3">
    <source>
        <dbReference type="Proteomes" id="UP000317410"/>
    </source>
</evidence>
<proteinExistence type="predicted"/>
<evidence type="ECO:0000313" key="2">
    <source>
        <dbReference type="EMBL" id="GEC76218.1"/>
    </source>
</evidence>
<dbReference type="AlphaFoldDB" id="A0A4Y4B6S2"/>
<organism evidence="2 3">
    <name type="scientific">Microbacterium maritypicum</name>
    <name type="common">Microbacterium liquefaciens</name>
    <dbReference type="NCBI Taxonomy" id="33918"/>
    <lineage>
        <taxon>Bacteria</taxon>
        <taxon>Bacillati</taxon>
        <taxon>Actinomycetota</taxon>
        <taxon>Actinomycetes</taxon>
        <taxon>Micrococcales</taxon>
        <taxon>Microbacteriaceae</taxon>
        <taxon>Microbacterium</taxon>
    </lineage>
</organism>